<accession>A0ACC1LSK1</accession>
<gene>
    <name evidence="1" type="ORF">H4S07_000012</name>
</gene>
<comment type="caution">
    <text evidence="1">The sequence shown here is derived from an EMBL/GenBank/DDBJ whole genome shotgun (WGS) entry which is preliminary data.</text>
</comment>
<sequence length="221" mass="25519">MSLVFSVSNLSDLISLVDDDYSVYSVYSDEEDGYESKRDDIVYQSDFTDQFDSRFDSLPDYSEPQFPVLTRLELRGRLASRYPRVFAGSPITSLVLSDQDFSWSKAWNLASFHFLRNLSIRIWHNMNKDITTRISEPLSTLFLTVHSNLQHLSLAMNLYTNAQFRFETPSFANNLSSLTLEGEYGQHDIEHLLQLFTNLRTLNVCAIVCELIFTVPMLIKE</sequence>
<protein>
    <submittedName>
        <fullName evidence="1">Uncharacterized protein</fullName>
    </submittedName>
</protein>
<organism evidence="1 2">
    <name type="scientific">Coemansia furcata</name>
    <dbReference type="NCBI Taxonomy" id="417177"/>
    <lineage>
        <taxon>Eukaryota</taxon>
        <taxon>Fungi</taxon>
        <taxon>Fungi incertae sedis</taxon>
        <taxon>Zoopagomycota</taxon>
        <taxon>Kickxellomycotina</taxon>
        <taxon>Kickxellomycetes</taxon>
        <taxon>Kickxellales</taxon>
        <taxon>Kickxellaceae</taxon>
        <taxon>Coemansia</taxon>
    </lineage>
</organism>
<reference evidence="1" key="1">
    <citation type="submission" date="2022-07" db="EMBL/GenBank/DDBJ databases">
        <title>Phylogenomic reconstructions and comparative analyses of Kickxellomycotina fungi.</title>
        <authorList>
            <person name="Reynolds N.K."/>
            <person name="Stajich J.E."/>
            <person name="Barry K."/>
            <person name="Grigoriev I.V."/>
            <person name="Crous P."/>
            <person name="Smith M.E."/>
        </authorList>
    </citation>
    <scope>NUCLEOTIDE SEQUENCE</scope>
    <source>
        <strain evidence="1">CBS 102833</strain>
    </source>
</reference>
<evidence type="ECO:0000313" key="2">
    <source>
        <dbReference type="Proteomes" id="UP001140096"/>
    </source>
</evidence>
<proteinExistence type="predicted"/>
<name>A0ACC1LSK1_9FUNG</name>
<keyword evidence="2" id="KW-1185">Reference proteome</keyword>
<dbReference type="EMBL" id="JANBUP010000001">
    <property type="protein sequence ID" value="KAJ2814214.1"/>
    <property type="molecule type" value="Genomic_DNA"/>
</dbReference>
<evidence type="ECO:0000313" key="1">
    <source>
        <dbReference type="EMBL" id="KAJ2814214.1"/>
    </source>
</evidence>
<dbReference type="Proteomes" id="UP001140096">
    <property type="component" value="Unassembled WGS sequence"/>
</dbReference>